<dbReference type="Proteomes" id="UP000186922">
    <property type="component" value="Unassembled WGS sequence"/>
</dbReference>
<gene>
    <name evidence="1" type="primary">RvY_01978-1</name>
    <name evidence="1" type="synonym">RvY_01978.1</name>
    <name evidence="1" type="ORF">RvY_01978</name>
</gene>
<evidence type="ECO:0000313" key="2">
    <source>
        <dbReference type="Proteomes" id="UP000186922"/>
    </source>
</evidence>
<evidence type="ECO:0000313" key="1">
    <source>
        <dbReference type="EMBL" id="GAU89427.1"/>
    </source>
</evidence>
<organism evidence="1 2">
    <name type="scientific">Ramazzottius varieornatus</name>
    <name type="common">Water bear</name>
    <name type="synonym">Tardigrade</name>
    <dbReference type="NCBI Taxonomy" id="947166"/>
    <lineage>
        <taxon>Eukaryota</taxon>
        <taxon>Metazoa</taxon>
        <taxon>Ecdysozoa</taxon>
        <taxon>Tardigrada</taxon>
        <taxon>Eutardigrada</taxon>
        <taxon>Parachela</taxon>
        <taxon>Hypsibioidea</taxon>
        <taxon>Ramazzottiidae</taxon>
        <taxon>Ramazzottius</taxon>
    </lineage>
</organism>
<sequence>MSSWGVCRSNTETIVITESPLRDPAGTIDRPWLVDALRPGVKKLIGVNSGEEDFSQRMKQVLWNSV</sequence>
<keyword evidence="2" id="KW-1185">Reference proteome</keyword>
<reference evidence="1 2" key="1">
    <citation type="journal article" date="2016" name="Nat. Commun.">
        <title>Extremotolerant tardigrade genome and improved radiotolerance of human cultured cells by tardigrade-unique protein.</title>
        <authorList>
            <person name="Hashimoto T."/>
            <person name="Horikawa D.D."/>
            <person name="Saito Y."/>
            <person name="Kuwahara H."/>
            <person name="Kozuka-Hata H."/>
            <person name="Shin-I T."/>
            <person name="Minakuchi Y."/>
            <person name="Ohishi K."/>
            <person name="Motoyama A."/>
            <person name="Aizu T."/>
            <person name="Enomoto A."/>
            <person name="Kondo K."/>
            <person name="Tanaka S."/>
            <person name="Hara Y."/>
            <person name="Koshikawa S."/>
            <person name="Sagara H."/>
            <person name="Miura T."/>
            <person name="Yokobori S."/>
            <person name="Miyagawa K."/>
            <person name="Suzuki Y."/>
            <person name="Kubo T."/>
            <person name="Oyama M."/>
            <person name="Kohara Y."/>
            <person name="Fujiyama A."/>
            <person name="Arakawa K."/>
            <person name="Katayama T."/>
            <person name="Toyoda A."/>
            <person name="Kunieda T."/>
        </authorList>
    </citation>
    <scope>NUCLEOTIDE SEQUENCE [LARGE SCALE GENOMIC DNA]</scope>
    <source>
        <strain evidence="1 2">YOKOZUNA-1</strain>
    </source>
</reference>
<dbReference type="EMBL" id="BDGG01000001">
    <property type="protein sequence ID" value="GAU89427.1"/>
    <property type="molecule type" value="Genomic_DNA"/>
</dbReference>
<proteinExistence type="predicted"/>
<comment type="caution">
    <text evidence="1">The sequence shown here is derived from an EMBL/GenBank/DDBJ whole genome shotgun (WGS) entry which is preliminary data.</text>
</comment>
<name>A0A1D1UQ81_RAMVA</name>
<protein>
    <submittedName>
        <fullName evidence="1">Uncharacterized protein</fullName>
    </submittedName>
</protein>
<dbReference type="AlphaFoldDB" id="A0A1D1UQ81"/>
<accession>A0A1D1UQ81</accession>